<organism evidence="1">
    <name type="scientific">Aphanomyces invadans</name>
    <dbReference type="NCBI Taxonomy" id="157072"/>
    <lineage>
        <taxon>Eukaryota</taxon>
        <taxon>Sar</taxon>
        <taxon>Stramenopiles</taxon>
        <taxon>Oomycota</taxon>
        <taxon>Saprolegniomycetes</taxon>
        <taxon>Saprolegniales</taxon>
        <taxon>Verrucalvaceae</taxon>
        <taxon>Aphanomyces</taxon>
    </lineage>
</organism>
<dbReference type="VEuPathDB" id="FungiDB:H310_10132"/>
<evidence type="ECO:0000313" key="1">
    <source>
        <dbReference type="EMBL" id="ETV96845.1"/>
    </source>
</evidence>
<sequence length="195" mass="21844">MDRRATVSKANQISFCACRWQGTTWWGTPRLATSVAISSTTAVSLHPLRCNDCFTNLPSDAQATAPPHPVSRPRQLPCFHQSLRLQAANQVPAVRLQITWYPGQLRLTQRLYPWTRPLQCGKLPLPSRPASSCSSCSCVSLYRGGKHALRRGPPTSMPMKMLASTGTTIDLRRSSSRIRRRLPRRIAGRPWRNPC</sequence>
<name>A0A024TRS9_9STRA</name>
<dbReference type="RefSeq" id="XP_008874622.1">
    <property type="nucleotide sequence ID" value="XM_008876400.1"/>
</dbReference>
<accession>A0A024TRS9</accession>
<protein>
    <submittedName>
        <fullName evidence="1">Uncharacterized protein</fullName>
    </submittedName>
</protein>
<gene>
    <name evidence="1" type="ORF">H310_10132</name>
</gene>
<dbReference type="AlphaFoldDB" id="A0A024TRS9"/>
<proteinExistence type="predicted"/>
<reference evidence="1" key="1">
    <citation type="submission" date="2013-12" db="EMBL/GenBank/DDBJ databases">
        <title>The Genome Sequence of Aphanomyces invadans NJM9701.</title>
        <authorList>
            <consortium name="The Broad Institute Genomics Platform"/>
            <person name="Russ C."/>
            <person name="Tyler B."/>
            <person name="van West P."/>
            <person name="Dieguez-Uribeondo J."/>
            <person name="Young S.K."/>
            <person name="Zeng Q."/>
            <person name="Gargeya S."/>
            <person name="Fitzgerald M."/>
            <person name="Abouelleil A."/>
            <person name="Alvarado L."/>
            <person name="Chapman S.B."/>
            <person name="Gainer-Dewar J."/>
            <person name="Goldberg J."/>
            <person name="Griggs A."/>
            <person name="Gujja S."/>
            <person name="Hansen M."/>
            <person name="Howarth C."/>
            <person name="Imamovic A."/>
            <person name="Ireland A."/>
            <person name="Larimer J."/>
            <person name="McCowan C."/>
            <person name="Murphy C."/>
            <person name="Pearson M."/>
            <person name="Poon T.W."/>
            <person name="Priest M."/>
            <person name="Roberts A."/>
            <person name="Saif S."/>
            <person name="Shea T."/>
            <person name="Sykes S."/>
            <person name="Wortman J."/>
            <person name="Nusbaum C."/>
            <person name="Birren B."/>
        </authorList>
    </citation>
    <scope>NUCLEOTIDE SEQUENCE [LARGE SCALE GENOMIC DNA]</scope>
    <source>
        <strain evidence="1">NJM9701</strain>
    </source>
</reference>
<dbReference type="EMBL" id="KI913975">
    <property type="protein sequence ID" value="ETV96845.1"/>
    <property type="molecule type" value="Genomic_DNA"/>
</dbReference>
<dbReference type="GeneID" id="20087182"/>